<accession>A0A8B6DDT7</accession>
<keyword evidence="1" id="KW-0732">Signal</keyword>
<reference evidence="2" key="1">
    <citation type="submission" date="2018-11" db="EMBL/GenBank/DDBJ databases">
        <authorList>
            <person name="Alioto T."/>
            <person name="Alioto T."/>
        </authorList>
    </citation>
    <scope>NUCLEOTIDE SEQUENCE</scope>
</reference>
<feature type="signal peptide" evidence="1">
    <location>
        <begin position="1"/>
        <end position="21"/>
    </location>
</feature>
<gene>
    <name evidence="2" type="ORF">MGAL_10B037109</name>
</gene>
<dbReference type="Proteomes" id="UP000596742">
    <property type="component" value="Unassembled WGS sequence"/>
</dbReference>
<sequence length="124" mass="14632">MDGKVKILFFIISLLLLEVFCQHTMYQFKRYTYKKKRDDKKYRSAKNPCEGRPDCLAHKGVDQLMCVRECMSKFCFDELYKNDLLEDGEIDIRLNSFKGCLSQQSNNMYSKTNNIDINGNYVLN</sequence>
<dbReference type="InterPro" id="IPR031985">
    <property type="entry name" value="DUF4787"/>
</dbReference>
<dbReference type="AlphaFoldDB" id="A0A8B6DDT7"/>
<feature type="chain" id="PRO_5032576228" evidence="1">
    <location>
        <begin position="22"/>
        <end position="124"/>
    </location>
</feature>
<proteinExistence type="predicted"/>
<dbReference type="EMBL" id="UYJE01003205">
    <property type="protein sequence ID" value="VDI17378.1"/>
    <property type="molecule type" value="Genomic_DNA"/>
</dbReference>
<dbReference type="OrthoDB" id="1915375at2759"/>
<evidence type="ECO:0000313" key="3">
    <source>
        <dbReference type="Proteomes" id="UP000596742"/>
    </source>
</evidence>
<evidence type="ECO:0000313" key="2">
    <source>
        <dbReference type="EMBL" id="VDI17378.1"/>
    </source>
</evidence>
<protein>
    <submittedName>
        <fullName evidence="2">Uncharacterized protein</fullName>
    </submittedName>
</protein>
<dbReference type="PANTHER" id="PTHR35455">
    <property type="entry name" value="UNNAMED PRODUCT"/>
    <property type="match status" value="1"/>
</dbReference>
<dbReference type="Pfam" id="PF16029">
    <property type="entry name" value="DUF4787"/>
    <property type="match status" value="1"/>
</dbReference>
<keyword evidence="3" id="KW-1185">Reference proteome</keyword>
<name>A0A8B6DDT7_MYTGA</name>
<organism evidence="2 3">
    <name type="scientific">Mytilus galloprovincialis</name>
    <name type="common">Mediterranean mussel</name>
    <dbReference type="NCBI Taxonomy" id="29158"/>
    <lineage>
        <taxon>Eukaryota</taxon>
        <taxon>Metazoa</taxon>
        <taxon>Spiralia</taxon>
        <taxon>Lophotrochozoa</taxon>
        <taxon>Mollusca</taxon>
        <taxon>Bivalvia</taxon>
        <taxon>Autobranchia</taxon>
        <taxon>Pteriomorphia</taxon>
        <taxon>Mytilida</taxon>
        <taxon>Mytiloidea</taxon>
        <taxon>Mytilidae</taxon>
        <taxon>Mytilinae</taxon>
        <taxon>Mytilus</taxon>
    </lineage>
</organism>
<evidence type="ECO:0000256" key="1">
    <source>
        <dbReference type="SAM" id="SignalP"/>
    </source>
</evidence>
<comment type="caution">
    <text evidence="2">The sequence shown here is derived from an EMBL/GenBank/DDBJ whole genome shotgun (WGS) entry which is preliminary data.</text>
</comment>
<dbReference type="PANTHER" id="PTHR35455:SF1">
    <property type="entry name" value="AGAP005842-PA"/>
    <property type="match status" value="1"/>
</dbReference>